<dbReference type="InterPro" id="IPR027268">
    <property type="entry name" value="Peptidase_M4/M1_CTD_sf"/>
</dbReference>
<feature type="region of interest" description="Disordered" evidence="12">
    <location>
        <begin position="1"/>
        <end position="36"/>
    </location>
</feature>
<proteinExistence type="inferred from homology"/>
<dbReference type="SUPFAM" id="SSF55486">
    <property type="entry name" value="Metalloproteases ('zincins'), catalytic domain"/>
    <property type="match status" value="1"/>
</dbReference>
<dbReference type="CDD" id="cd09603">
    <property type="entry name" value="M1_APN_like"/>
    <property type="match status" value="1"/>
</dbReference>
<evidence type="ECO:0000256" key="3">
    <source>
        <dbReference type="ARBA" id="ARBA00010136"/>
    </source>
</evidence>
<feature type="compositionally biased region" description="Basic residues" evidence="12">
    <location>
        <begin position="1"/>
        <end position="10"/>
    </location>
</feature>
<comment type="caution">
    <text evidence="14">The sequence shown here is derived from an EMBL/GenBank/DDBJ whole genome shotgun (WGS) entry which is preliminary data.</text>
</comment>
<keyword evidence="9" id="KW-0378">Hydrolase</keyword>
<evidence type="ECO:0000256" key="6">
    <source>
        <dbReference type="ARBA" id="ARBA00022438"/>
    </source>
</evidence>
<organism evidence="14 15">
    <name type="scientific">Hymenobacter gummosus</name>
    <dbReference type="NCBI Taxonomy" id="1776032"/>
    <lineage>
        <taxon>Bacteria</taxon>
        <taxon>Pseudomonadati</taxon>
        <taxon>Bacteroidota</taxon>
        <taxon>Cytophagia</taxon>
        <taxon>Cytophagales</taxon>
        <taxon>Hymenobacteraceae</taxon>
        <taxon>Hymenobacter</taxon>
    </lineage>
</organism>
<dbReference type="EC" id="3.4.11.2" evidence="4"/>
<comment type="catalytic activity">
    <reaction evidence="1">
        <text>Release of an N-terminal amino acid, Xaa-|-Yaa- from a peptide, amide or arylamide. Xaa is preferably Ala, but may be most amino acids including Pro (slow action). When a terminal hydrophobic residue is followed by a prolyl residue, the two may be released as an intact Xaa-Pro dipeptide.</text>
        <dbReference type="EC" id="3.4.11.2"/>
    </reaction>
</comment>
<evidence type="ECO:0000256" key="11">
    <source>
        <dbReference type="ARBA" id="ARBA00023049"/>
    </source>
</evidence>
<evidence type="ECO:0000313" key="14">
    <source>
        <dbReference type="EMBL" id="RTQ52580.1"/>
    </source>
</evidence>
<dbReference type="GO" id="GO:0016285">
    <property type="term" value="F:alanyl aminopeptidase activity"/>
    <property type="evidence" value="ECO:0007669"/>
    <property type="project" value="UniProtKB-EC"/>
</dbReference>
<dbReference type="PANTHER" id="PTHR11533:SF174">
    <property type="entry name" value="PUROMYCIN-SENSITIVE AMINOPEPTIDASE-RELATED"/>
    <property type="match status" value="1"/>
</dbReference>
<dbReference type="NCBIfam" id="TIGR04183">
    <property type="entry name" value="Por_Secre_tail"/>
    <property type="match status" value="1"/>
</dbReference>
<keyword evidence="6" id="KW-0031">Aminopeptidase</keyword>
<evidence type="ECO:0000256" key="10">
    <source>
        <dbReference type="ARBA" id="ARBA00022833"/>
    </source>
</evidence>
<dbReference type="AlphaFoldDB" id="A0A3S0K839"/>
<keyword evidence="7" id="KW-0645">Protease</keyword>
<protein>
    <recommendedName>
        <fullName evidence="5">Aminopeptidase N</fullName>
        <ecNumber evidence="4">3.4.11.2</ecNumber>
    </recommendedName>
</protein>
<comment type="similarity">
    <text evidence="3">Belongs to the peptidase M1 family.</text>
</comment>
<dbReference type="Gene3D" id="2.60.40.1730">
    <property type="entry name" value="tricorn interacting facor f3 domain"/>
    <property type="match status" value="1"/>
</dbReference>
<reference evidence="14 15" key="1">
    <citation type="submission" date="2018-12" db="EMBL/GenBank/DDBJ databases">
        <title>Hymenobacter gummosus sp. nov., isolated from a spring.</title>
        <authorList>
            <person name="Nie L."/>
        </authorList>
    </citation>
    <scope>NUCLEOTIDE SEQUENCE [LARGE SCALE GENOMIC DNA]</scope>
    <source>
        <strain evidence="14 15">KCTC 52166</strain>
    </source>
</reference>
<dbReference type="GO" id="GO:0005737">
    <property type="term" value="C:cytoplasm"/>
    <property type="evidence" value="ECO:0007669"/>
    <property type="project" value="TreeGrafter"/>
</dbReference>
<accession>A0A3S0K839</accession>
<dbReference type="GO" id="GO:0005615">
    <property type="term" value="C:extracellular space"/>
    <property type="evidence" value="ECO:0007669"/>
    <property type="project" value="TreeGrafter"/>
</dbReference>
<dbReference type="Gene3D" id="1.10.390.10">
    <property type="entry name" value="Neutral Protease Domain 2"/>
    <property type="match status" value="1"/>
</dbReference>
<dbReference type="GO" id="GO:0043171">
    <property type="term" value="P:peptide catabolic process"/>
    <property type="evidence" value="ECO:0007669"/>
    <property type="project" value="TreeGrafter"/>
</dbReference>
<dbReference type="InterPro" id="IPR026444">
    <property type="entry name" value="Secre_tail"/>
</dbReference>
<gene>
    <name evidence="14" type="ORF">EJV47_06095</name>
</gene>
<dbReference type="OrthoDB" id="100605at2"/>
<name>A0A3S0K839_9BACT</name>
<dbReference type="InterPro" id="IPR050344">
    <property type="entry name" value="Peptidase_M1_aminopeptidases"/>
</dbReference>
<dbReference type="GO" id="GO:0016020">
    <property type="term" value="C:membrane"/>
    <property type="evidence" value="ECO:0007669"/>
    <property type="project" value="TreeGrafter"/>
</dbReference>
<dbReference type="GO" id="GO:0006508">
    <property type="term" value="P:proteolysis"/>
    <property type="evidence" value="ECO:0007669"/>
    <property type="project" value="UniProtKB-KW"/>
</dbReference>
<dbReference type="EMBL" id="RXOF01000002">
    <property type="protein sequence ID" value="RTQ52580.1"/>
    <property type="molecule type" value="Genomic_DNA"/>
</dbReference>
<evidence type="ECO:0000256" key="2">
    <source>
        <dbReference type="ARBA" id="ARBA00001947"/>
    </source>
</evidence>
<dbReference type="GO" id="GO:0070006">
    <property type="term" value="F:metalloaminopeptidase activity"/>
    <property type="evidence" value="ECO:0007669"/>
    <property type="project" value="TreeGrafter"/>
</dbReference>
<dbReference type="GO" id="GO:0042277">
    <property type="term" value="F:peptide binding"/>
    <property type="evidence" value="ECO:0007669"/>
    <property type="project" value="TreeGrafter"/>
</dbReference>
<evidence type="ECO:0000256" key="4">
    <source>
        <dbReference type="ARBA" id="ARBA00012564"/>
    </source>
</evidence>
<dbReference type="GO" id="GO:0008270">
    <property type="term" value="F:zinc ion binding"/>
    <property type="evidence" value="ECO:0007669"/>
    <property type="project" value="InterPro"/>
</dbReference>
<feature type="domain" description="Peptidase M1 membrane alanine aminopeptidase" evidence="13">
    <location>
        <begin position="408"/>
        <end position="566"/>
    </location>
</feature>
<evidence type="ECO:0000259" key="13">
    <source>
        <dbReference type="Pfam" id="PF01433"/>
    </source>
</evidence>
<evidence type="ECO:0000256" key="9">
    <source>
        <dbReference type="ARBA" id="ARBA00022801"/>
    </source>
</evidence>
<evidence type="ECO:0000256" key="7">
    <source>
        <dbReference type="ARBA" id="ARBA00022670"/>
    </source>
</evidence>
<dbReference type="Proteomes" id="UP000282184">
    <property type="component" value="Unassembled WGS sequence"/>
</dbReference>
<keyword evidence="15" id="KW-1185">Reference proteome</keyword>
<evidence type="ECO:0000256" key="8">
    <source>
        <dbReference type="ARBA" id="ARBA00022723"/>
    </source>
</evidence>
<dbReference type="Pfam" id="PF01433">
    <property type="entry name" value="Peptidase_M1"/>
    <property type="match status" value="1"/>
</dbReference>
<sequence length="754" mass="83357">MKRAGPRRYFSRIEESRRPAGSCKLPPKPPVRHPSPNVFTGAHCPLTCRPAADAGPDPFSLIPLLLMRLVYLLGAALLTGGSALAQPAAPRLTAAEREAGGLRCAQSRLHAAARTATSSVSHRRKMDRYDVLYYKLDLNLENTARTVSGSGLIRARNVSGQPLDSLAFELFNRDATNNWGYFIDSIVVARRRSPGWRRAGGDVTAALPQAVPAGGTFEARIYYRGTSPHGNSAAIGNALDTDTKDGVRITWSLSEPFSAHEWFPVKQTLTDKADSSTVWVTTNTTNKVGSNGVLRRVTPMGSGRSRYEWHSRSPIAYYLISVAVAPYVEYTLTANPAGGPSVPVVNYVQNQAALNSYRTEIDRTPGFIEHFSTLAGLYPFAGEKYGHCVAPIGGGMEHQTMTTQDGFTFTLTAHELFHQWFGDNVTCASWEDIWLNESFASYGEYLALDRFAGATTARQWMDDAHIIAQNNYNFNTGEYDLFQPGGSVRVPDTTNVGRIFNYRLSYKKGATVVHMLRYLLNDDTKFFRALRTYQSSYGGRTARTADLQRIFEQEAGRPLQYFFDQWYRGQGYPGFAVRWNQIGSNLALRTAETASMPTVTPFFDTEVDYLIRFTSGRSTTVRLRQSQPTTDFAVALPAGETVSTIVLDPNQWLLDTGFTLTRDNTLVLSNRAARPAALTVYPNPGHDVLHLPLLPPRTARAEVTDVTGRVVLRQALPVSSAAELRIDALTPGIYHLRLHQSDGTLTGQARFVKE</sequence>
<keyword evidence="8" id="KW-0479">Metal-binding</keyword>
<evidence type="ECO:0000256" key="1">
    <source>
        <dbReference type="ARBA" id="ARBA00000098"/>
    </source>
</evidence>
<evidence type="ECO:0000256" key="5">
    <source>
        <dbReference type="ARBA" id="ARBA00015611"/>
    </source>
</evidence>
<evidence type="ECO:0000313" key="15">
    <source>
        <dbReference type="Proteomes" id="UP000282184"/>
    </source>
</evidence>
<dbReference type="PRINTS" id="PR00756">
    <property type="entry name" value="ALADIPTASE"/>
</dbReference>
<dbReference type="InterPro" id="IPR014782">
    <property type="entry name" value="Peptidase_M1_dom"/>
</dbReference>
<dbReference type="SUPFAM" id="SSF63737">
    <property type="entry name" value="Leukotriene A4 hydrolase N-terminal domain"/>
    <property type="match status" value="1"/>
</dbReference>
<keyword evidence="10" id="KW-0862">Zinc</keyword>
<dbReference type="InterPro" id="IPR042097">
    <property type="entry name" value="Aminopeptidase_N-like_N_sf"/>
</dbReference>
<keyword evidence="11" id="KW-0482">Metalloprotease</keyword>
<evidence type="ECO:0000256" key="12">
    <source>
        <dbReference type="SAM" id="MobiDB-lite"/>
    </source>
</evidence>
<comment type="cofactor">
    <cofactor evidence="2">
        <name>Zn(2+)</name>
        <dbReference type="ChEBI" id="CHEBI:29105"/>
    </cofactor>
</comment>
<dbReference type="InterPro" id="IPR001930">
    <property type="entry name" value="Peptidase_M1"/>
</dbReference>
<dbReference type="PANTHER" id="PTHR11533">
    <property type="entry name" value="PROTEASE M1 ZINC METALLOPROTEASE"/>
    <property type="match status" value="1"/>
</dbReference>